<comment type="similarity">
    <text evidence="1">Belongs to the UPF0502 family.</text>
</comment>
<organism evidence="3 4">
    <name type="scientific">Spectribacter acetivorans</name>
    <dbReference type="NCBI Taxonomy" id="3075603"/>
    <lineage>
        <taxon>Bacteria</taxon>
        <taxon>Pseudomonadati</taxon>
        <taxon>Pseudomonadota</taxon>
        <taxon>Gammaproteobacteria</taxon>
        <taxon>Salinisphaerales</taxon>
        <taxon>Salinisphaeraceae</taxon>
        <taxon>Spectribacter</taxon>
    </lineage>
</organism>
<protein>
    <submittedName>
        <fullName evidence="3">DUF480 domain-containing protein</fullName>
    </submittedName>
</protein>
<feature type="compositionally biased region" description="Low complexity" evidence="2">
    <location>
        <begin position="176"/>
        <end position="185"/>
    </location>
</feature>
<evidence type="ECO:0000256" key="2">
    <source>
        <dbReference type="SAM" id="MobiDB-lite"/>
    </source>
</evidence>
<dbReference type="InterPro" id="IPR036388">
    <property type="entry name" value="WH-like_DNA-bd_sf"/>
</dbReference>
<dbReference type="HAMAP" id="MF_01584">
    <property type="entry name" value="UPF0502"/>
    <property type="match status" value="1"/>
</dbReference>
<dbReference type="Gene3D" id="1.10.10.10">
    <property type="entry name" value="Winged helix-like DNA-binding domain superfamily/Winged helix DNA-binding domain"/>
    <property type="match status" value="2"/>
</dbReference>
<sequence>MELELDTVEQRVLGSLVEKAVTTPEQYPLSVNAVVNACNQKSARDPVMALSEGDVRATLGALTRKNLVRMASGYGGRVSKYEHRLAGGPGTPLALSPEAMALLALLFLRGPQTSGELRTRAQRLFAFDSVAAVEATLDDMAADPAGPLVRRLAREPGKRECRYAHTLGSGADMDADAPAAPLGRAAPDDDERPAPVVRPGGDLDDRVATLEARVATLEARLAALEISDPETD</sequence>
<reference evidence="3 4" key="1">
    <citation type="submission" date="2023-09" db="EMBL/GenBank/DDBJ databases">
        <authorList>
            <person name="Rey-Velasco X."/>
        </authorList>
    </citation>
    <scope>NUCLEOTIDE SEQUENCE [LARGE SCALE GENOMIC DNA]</scope>
    <source>
        <strain evidence="3 4">P385</strain>
    </source>
</reference>
<dbReference type="PANTHER" id="PTHR38768">
    <property type="entry name" value="UPF0502 PROTEIN YCEH"/>
    <property type="match status" value="1"/>
</dbReference>
<evidence type="ECO:0000256" key="1">
    <source>
        <dbReference type="HAMAP-Rule" id="MF_01584"/>
    </source>
</evidence>
<dbReference type="Pfam" id="PF04337">
    <property type="entry name" value="DUF480"/>
    <property type="match status" value="1"/>
</dbReference>
<proteinExistence type="inferred from homology"/>
<evidence type="ECO:0000313" key="4">
    <source>
        <dbReference type="Proteomes" id="UP001259982"/>
    </source>
</evidence>
<dbReference type="PANTHER" id="PTHR38768:SF1">
    <property type="entry name" value="UPF0502 PROTEIN YCEH"/>
    <property type="match status" value="1"/>
</dbReference>
<gene>
    <name evidence="3" type="ORF">RM531_06830</name>
</gene>
<evidence type="ECO:0000313" key="3">
    <source>
        <dbReference type="EMBL" id="MDT0618183.1"/>
    </source>
</evidence>
<dbReference type="RefSeq" id="WP_311658262.1">
    <property type="nucleotide sequence ID" value="NZ_JAVRHY010000005.1"/>
</dbReference>
<keyword evidence="4" id="KW-1185">Reference proteome</keyword>
<dbReference type="InterPro" id="IPR007432">
    <property type="entry name" value="DUF480"/>
</dbReference>
<accession>A0ABU3B7N4</accession>
<comment type="caution">
    <text evidence="3">The sequence shown here is derived from an EMBL/GenBank/DDBJ whole genome shotgun (WGS) entry which is preliminary data.</text>
</comment>
<dbReference type="InterPro" id="IPR036390">
    <property type="entry name" value="WH_DNA-bd_sf"/>
</dbReference>
<dbReference type="SUPFAM" id="SSF46785">
    <property type="entry name" value="Winged helix' DNA-binding domain"/>
    <property type="match status" value="2"/>
</dbReference>
<name>A0ABU3B7N4_9GAMM</name>
<dbReference type="Proteomes" id="UP001259982">
    <property type="component" value="Unassembled WGS sequence"/>
</dbReference>
<dbReference type="EMBL" id="JAVRHY010000005">
    <property type="protein sequence ID" value="MDT0618183.1"/>
    <property type="molecule type" value="Genomic_DNA"/>
</dbReference>
<feature type="region of interest" description="Disordered" evidence="2">
    <location>
        <begin position="166"/>
        <end position="205"/>
    </location>
</feature>